<comment type="function">
    <text evidence="5">One of the primary rRNA binding proteins, this protein initially binds near the 5'-end of the 23S rRNA. It is important during the early stages of 50S assembly. It makes multiple contacts with different domains of the 23S rRNA in the assembled 50S subunit and ribosome.</text>
</comment>
<dbReference type="InterPro" id="IPR002136">
    <property type="entry name" value="Ribosomal_uL4"/>
</dbReference>
<keyword evidence="5" id="KW-0694">RNA-binding</keyword>
<keyword evidence="5" id="KW-0699">rRNA-binding</keyword>
<dbReference type="Gene3D" id="3.40.1370.10">
    <property type="match status" value="1"/>
</dbReference>
<dbReference type="AlphaFoldDB" id="A0A832EIB3"/>
<accession>A0A832EIB3</accession>
<dbReference type="GO" id="GO:0003735">
    <property type="term" value="F:structural constituent of ribosome"/>
    <property type="evidence" value="ECO:0007669"/>
    <property type="project" value="InterPro"/>
</dbReference>
<dbReference type="InterPro" id="IPR013005">
    <property type="entry name" value="Ribosomal_uL4-like"/>
</dbReference>
<gene>
    <name evidence="5" type="primary">rplD</name>
    <name evidence="7" type="ORF">ENS06_01565</name>
</gene>
<dbReference type="GO" id="GO:0005840">
    <property type="term" value="C:ribosome"/>
    <property type="evidence" value="ECO:0007669"/>
    <property type="project" value="UniProtKB-KW"/>
</dbReference>
<evidence type="ECO:0000256" key="5">
    <source>
        <dbReference type="HAMAP-Rule" id="MF_01328"/>
    </source>
</evidence>
<dbReference type="GO" id="GO:0019843">
    <property type="term" value="F:rRNA binding"/>
    <property type="evidence" value="ECO:0007669"/>
    <property type="project" value="UniProtKB-UniRule"/>
</dbReference>
<comment type="function">
    <text evidence="5">Forms part of the polypeptide exit tunnel.</text>
</comment>
<feature type="region of interest" description="Disordered" evidence="6">
    <location>
        <begin position="48"/>
        <end position="95"/>
    </location>
</feature>
<dbReference type="NCBIfam" id="TIGR03953">
    <property type="entry name" value="rplD_bact"/>
    <property type="match status" value="1"/>
</dbReference>
<comment type="subunit">
    <text evidence="5">Part of the 50S ribosomal subunit.</text>
</comment>
<dbReference type="InterPro" id="IPR023574">
    <property type="entry name" value="Ribosomal_uL4_dom_sf"/>
</dbReference>
<comment type="similarity">
    <text evidence="1 5">Belongs to the universal ribosomal protein uL4 family.</text>
</comment>
<evidence type="ECO:0000256" key="4">
    <source>
        <dbReference type="ARBA" id="ARBA00035244"/>
    </source>
</evidence>
<name>A0A832EIB3_9BACT</name>
<sequence length="206" mass="23311">MPTVEIFDMNRQVVGQMELRDDIFDVPANSHVVHEVVLYQLAKRRRGTAKTKGRSEVSGGGKKPWRQKGTGRARAGTSRSPLWRGGGTIHGPQPRSYEMRVPKKVRRLALKVVLSQKLREQALVVVDQLSFPEIKTKNFFSWMQRFELRKPLVVIAGKDEVVEKSARNIPNVKVLRCEGLNVFDMLKHGNVVLTKDTVSKIEESLG</sequence>
<organism evidence="7">
    <name type="scientific">Desulfacinum infernum</name>
    <dbReference type="NCBI Taxonomy" id="35837"/>
    <lineage>
        <taxon>Bacteria</taxon>
        <taxon>Pseudomonadati</taxon>
        <taxon>Thermodesulfobacteriota</taxon>
        <taxon>Syntrophobacteria</taxon>
        <taxon>Syntrophobacterales</taxon>
        <taxon>Syntrophobacteraceae</taxon>
        <taxon>Desulfacinum</taxon>
    </lineage>
</organism>
<evidence type="ECO:0000256" key="6">
    <source>
        <dbReference type="SAM" id="MobiDB-lite"/>
    </source>
</evidence>
<dbReference type="GO" id="GO:1990904">
    <property type="term" value="C:ribonucleoprotein complex"/>
    <property type="evidence" value="ECO:0007669"/>
    <property type="project" value="UniProtKB-KW"/>
</dbReference>
<evidence type="ECO:0000313" key="7">
    <source>
        <dbReference type="EMBL" id="HFK95995.1"/>
    </source>
</evidence>
<evidence type="ECO:0000256" key="2">
    <source>
        <dbReference type="ARBA" id="ARBA00022980"/>
    </source>
</evidence>
<keyword evidence="3 5" id="KW-0687">Ribonucleoprotein</keyword>
<keyword evidence="2 5" id="KW-0689">Ribosomal protein</keyword>
<reference evidence="7" key="1">
    <citation type="journal article" date="2020" name="mSystems">
        <title>Genome- and Community-Level Interaction Insights into Carbon Utilization and Element Cycling Functions of Hydrothermarchaeota in Hydrothermal Sediment.</title>
        <authorList>
            <person name="Zhou Z."/>
            <person name="Liu Y."/>
            <person name="Xu W."/>
            <person name="Pan J."/>
            <person name="Luo Z.H."/>
            <person name="Li M."/>
        </authorList>
    </citation>
    <scope>NUCLEOTIDE SEQUENCE [LARGE SCALE GENOMIC DNA]</scope>
    <source>
        <strain evidence="7">SpSt-456</strain>
    </source>
</reference>
<dbReference type="EMBL" id="DSTK01000009">
    <property type="protein sequence ID" value="HFK95995.1"/>
    <property type="molecule type" value="Genomic_DNA"/>
</dbReference>
<evidence type="ECO:0000256" key="3">
    <source>
        <dbReference type="ARBA" id="ARBA00023274"/>
    </source>
</evidence>
<protein>
    <recommendedName>
        <fullName evidence="4 5">Large ribosomal subunit protein uL4</fullName>
    </recommendedName>
</protein>
<proteinExistence type="inferred from homology"/>
<evidence type="ECO:0000256" key="1">
    <source>
        <dbReference type="ARBA" id="ARBA00010528"/>
    </source>
</evidence>
<dbReference type="SUPFAM" id="SSF52166">
    <property type="entry name" value="Ribosomal protein L4"/>
    <property type="match status" value="1"/>
</dbReference>
<comment type="caution">
    <text evidence="7">The sequence shown here is derived from an EMBL/GenBank/DDBJ whole genome shotgun (WGS) entry which is preliminary data.</text>
</comment>
<dbReference type="GO" id="GO:0006412">
    <property type="term" value="P:translation"/>
    <property type="evidence" value="ECO:0007669"/>
    <property type="project" value="UniProtKB-UniRule"/>
</dbReference>
<dbReference type="HAMAP" id="MF_01328_B">
    <property type="entry name" value="Ribosomal_uL4_B"/>
    <property type="match status" value="1"/>
</dbReference>
<dbReference type="PANTHER" id="PTHR10746:SF6">
    <property type="entry name" value="LARGE RIBOSOMAL SUBUNIT PROTEIN UL4M"/>
    <property type="match status" value="1"/>
</dbReference>
<dbReference type="Pfam" id="PF00573">
    <property type="entry name" value="Ribosomal_L4"/>
    <property type="match status" value="1"/>
</dbReference>
<dbReference type="PANTHER" id="PTHR10746">
    <property type="entry name" value="50S RIBOSOMAL PROTEIN L4"/>
    <property type="match status" value="1"/>
</dbReference>